<keyword evidence="4" id="KW-1185">Reference proteome</keyword>
<accession>A0AB34J2T1</accession>
<evidence type="ECO:0000313" key="3">
    <source>
        <dbReference type="EMBL" id="KAL1511667.1"/>
    </source>
</evidence>
<evidence type="ECO:0008006" key="5">
    <source>
        <dbReference type="Google" id="ProtNLM"/>
    </source>
</evidence>
<feature type="signal peptide" evidence="2">
    <location>
        <begin position="1"/>
        <end position="23"/>
    </location>
</feature>
<comment type="caution">
    <text evidence="3">The sequence shown here is derived from an EMBL/GenBank/DDBJ whole genome shotgun (WGS) entry which is preliminary data.</text>
</comment>
<keyword evidence="1" id="KW-0472">Membrane</keyword>
<feature type="transmembrane region" description="Helical" evidence="1">
    <location>
        <begin position="567"/>
        <end position="589"/>
    </location>
</feature>
<dbReference type="Proteomes" id="UP001515480">
    <property type="component" value="Unassembled WGS sequence"/>
</dbReference>
<keyword evidence="1" id="KW-0812">Transmembrane</keyword>
<evidence type="ECO:0000256" key="2">
    <source>
        <dbReference type="SAM" id="SignalP"/>
    </source>
</evidence>
<evidence type="ECO:0000313" key="4">
    <source>
        <dbReference type="Proteomes" id="UP001515480"/>
    </source>
</evidence>
<feature type="chain" id="PRO_5044258474" description="Glycoside hydrolase family 2 catalytic domain-containing protein" evidence="2">
    <location>
        <begin position="24"/>
        <end position="612"/>
    </location>
</feature>
<protein>
    <recommendedName>
        <fullName evidence="5">Glycoside hydrolase family 2 catalytic domain-containing protein</fullName>
    </recommendedName>
</protein>
<keyword evidence="1" id="KW-1133">Transmembrane helix</keyword>
<evidence type="ECO:0000256" key="1">
    <source>
        <dbReference type="SAM" id="Phobius"/>
    </source>
</evidence>
<gene>
    <name evidence="3" type="ORF">AB1Y20_004957</name>
</gene>
<dbReference type="EMBL" id="JBGBPQ010000013">
    <property type="protein sequence ID" value="KAL1511667.1"/>
    <property type="molecule type" value="Genomic_DNA"/>
</dbReference>
<proteinExistence type="predicted"/>
<organism evidence="3 4">
    <name type="scientific">Prymnesium parvum</name>
    <name type="common">Toxic golden alga</name>
    <dbReference type="NCBI Taxonomy" id="97485"/>
    <lineage>
        <taxon>Eukaryota</taxon>
        <taxon>Haptista</taxon>
        <taxon>Haptophyta</taxon>
        <taxon>Prymnesiophyceae</taxon>
        <taxon>Prymnesiales</taxon>
        <taxon>Prymnesiaceae</taxon>
        <taxon>Prymnesium</taxon>
    </lineage>
</organism>
<dbReference type="AlphaFoldDB" id="A0AB34J2T1"/>
<reference evidence="3 4" key="1">
    <citation type="journal article" date="2024" name="Science">
        <title>Giant polyketide synthase enzymes in the biosynthesis of giant marine polyether toxins.</title>
        <authorList>
            <person name="Fallon T.R."/>
            <person name="Shende V.V."/>
            <person name="Wierzbicki I.H."/>
            <person name="Pendleton A.L."/>
            <person name="Watervoot N.F."/>
            <person name="Auber R.P."/>
            <person name="Gonzalez D.J."/>
            <person name="Wisecaver J.H."/>
            <person name="Moore B.S."/>
        </authorList>
    </citation>
    <scope>NUCLEOTIDE SEQUENCE [LARGE SCALE GENOMIC DNA]</scope>
    <source>
        <strain evidence="3 4">12B1</strain>
    </source>
</reference>
<keyword evidence="2" id="KW-0732">Signal</keyword>
<dbReference type="Gene3D" id="3.20.20.80">
    <property type="entry name" value="Glycosidases"/>
    <property type="match status" value="1"/>
</dbReference>
<sequence>MGRNRLAPLGLALLATWLAGAEGRRAQVVGRQLILEGKPTMLRGVCYSPVPINQSVYFSPYGDYFTSDYSFIWLRDLPLIKAMGANVLRVYGWLLENDHSDFLDAVTANGLYLMATFYMGDATEAPVQTAAQRQKVISDFRNQVAQYSTHPALLIWSFGNELNGVWNGFLQQFSRSDDMGPGSQGTRCAWDERYDDLGGCWIHKGKLPPPGSACYNSSGCVYSRLFSFINDAAVAAKEVADVLVVSAFADVDGLYDKVARAGQFAQHLDAWTAQVYRGKSFGDFFQAMGNATDKPVLLTEYGVDAYHDACGSNLEDPCYNTLGDSSASYEDGEAQAAYALALTGEIASHGSDLKGCEHARQGWEQCTAIGGFLMSWVDEFWKGAKAQASCEPTISDPDFSPKNCKVKAHVTCGNWDASYHDICGYQLDAAPDRYVNEEWFGITSPTHCSGAINSLRPRPVYWRMRELWSGEKNDTAAAAALFGDCEALFTEQCVKLGSGGGGLLLDWMHGSQTTADGSGRLTCSGHGGCTSDWKECGAGNANLSSTPCCSCDFGFAGAGCEQLDARLYIALGAGFILAMLLLLMILLSLAKLLCSRRAKVGLNEGSKPLLSS</sequence>
<dbReference type="SUPFAM" id="SSF51445">
    <property type="entry name" value="(Trans)glycosidases"/>
    <property type="match status" value="1"/>
</dbReference>
<dbReference type="InterPro" id="IPR017853">
    <property type="entry name" value="GH"/>
</dbReference>
<name>A0AB34J2T1_PRYPA</name>